<dbReference type="STRING" id="349307.Mthe_0340"/>
<dbReference type="Proteomes" id="UP000000674">
    <property type="component" value="Chromosome"/>
</dbReference>
<evidence type="ECO:0000256" key="1">
    <source>
        <dbReference type="ARBA" id="ARBA00023122"/>
    </source>
</evidence>
<sequence>MSYPVLTVPPNAKVIDAIKLMASGPKGCVIVAEGGLLKEVEGIVTTSRIFKKVFAAGLDPANVSVADIMTPAPLVTISPEATTREAAELMVRHNIRRLPVVKDGVLVGIITSKDLLQCVK</sequence>
<keyword evidence="2" id="KW-0486">Methionine biosynthesis</keyword>
<feature type="domain" description="CBS" evidence="4">
    <location>
        <begin position="69"/>
        <end position="120"/>
    </location>
</feature>
<evidence type="ECO:0000313" key="5">
    <source>
        <dbReference type="EMBL" id="ABK14134.1"/>
    </source>
</evidence>
<dbReference type="InterPro" id="IPR000644">
    <property type="entry name" value="CBS_dom"/>
</dbReference>
<dbReference type="OrthoDB" id="43333at2157"/>
<gene>
    <name evidence="5" type="ordered locus">Mthe_0340</name>
</gene>
<dbReference type="Gene3D" id="3.10.580.10">
    <property type="entry name" value="CBS-domain"/>
    <property type="match status" value="1"/>
</dbReference>
<keyword evidence="1 3" id="KW-0129">CBS domain</keyword>
<dbReference type="EMBL" id="CP000477">
    <property type="protein sequence ID" value="ABK14134.1"/>
    <property type="molecule type" value="Genomic_DNA"/>
</dbReference>
<dbReference type="SUPFAM" id="SSF54631">
    <property type="entry name" value="CBS-domain pair"/>
    <property type="match status" value="1"/>
</dbReference>
<evidence type="ECO:0000313" key="6">
    <source>
        <dbReference type="Proteomes" id="UP000000674"/>
    </source>
</evidence>
<dbReference type="Pfam" id="PF00571">
    <property type="entry name" value="CBS"/>
    <property type="match status" value="2"/>
</dbReference>
<evidence type="ECO:0000259" key="4">
    <source>
        <dbReference type="PROSITE" id="PS51371"/>
    </source>
</evidence>
<dbReference type="SMART" id="SM00116">
    <property type="entry name" value="CBS"/>
    <property type="match status" value="2"/>
</dbReference>
<evidence type="ECO:0000256" key="2">
    <source>
        <dbReference type="ARBA" id="ARBA00023167"/>
    </source>
</evidence>
<dbReference type="HOGENOM" id="CLU_040681_12_2_2"/>
<dbReference type="InterPro" id="IPR051257">
    <property type="entry name" value="Diverse_CBS-Domain"/>
</dbReference>
<organism evidence="5 6">
    <name type="scientific">Methanothrix thermoacetophila (strain DSM 6194 / JCM 14653 / NBRC 101360 / PT)</name>
    <name type="common">Methanosaeta thermophila</name>
    <dbReference type="NCBI Taxonomy" id="349307"/>
    <lineage>
        <taxon>Archaea</taxon>
        <taxon>Methanobacteriati</taxon>
        <taxon>Methanobacteriota</taxon>
        <taxon>Stenosarchaea group</taxon>
        <taxon>Methanomicrobia</taxon>
        <taxon>Methanotrichales</taxon>
        <taxon>Methanotrichaceae</taxon>
        <taxon>Methanothrix</taxon>
    </lineage>
</organism>
<dbReference type="AlphaFoldDB" id="A0B610"/>
<keyword evidence="2" id="KW-0028">Amino-acid biosynthesis</keyword>
<feature type="domain" description="CBS" evidence="4">
    <location>
        <begin position="1"/>
        <end position="60"/>
    </location>
</feature>
<proteinExistence type="predicted"/>
<reference evidence="5 6" key="1">
    <citation type="submission" date="2006-10" db="EMBL/GenBank/DDBJ databases">
        <title>Complete sequence of Methanosaeta thermophila PT.</title>
        <authorList>
            <consortium name="US DOE Joint Genome Institute"/>
            <person name="Copeland A."/>
            <person name="Lucas S."/>
            <person name="Lapidus A."/>
            <person name="Barry K."/>
            <person name="Detter J.C."/>
            <person name="Glavina del Rio T."/>
            <person name="Hammon N."/>
            <person name="Israni S."/>
            <person name="Pitluck S."/>
            <person name="Chain P."/>
            <person name="Malfatti S."/>
            <person name="Shin M."/>
            <person name="Vergez L."/>
            <person name="Schmutz J."/>
            <person name="Larimer F."/>
            <person name="Land M."/>
            <person name="Hauser L."/>
            <person name="Kyrpides N."/>
            <person name="Kim E."/>
            <person name="Smith K.S."/>
            <person name="Ingram-Smith C."/>
            <person name="Richardson P."/>
        </authorList>
    </citation>
    <scope>NUCLEOTIDE SEQUENCE [LARGE SCALE GENOMIC DNA]</scope>
    <source>
        <strain evidence="6">DSM 6194 / JCM 14653 / NBRC 101360 / PT</strain>
    </source>
</reference>
<protein>
    <submittedName>
        <fullName evidence="5">Putative signal-transduction protein with CBS domains</fullName>
    </submittedName>
</protein>
<dbReference type="KEGG" id="mtp:Mthe_0340"/>
<accession>A0B610</accession>
<keyword evidence="6" id="KW-1185">Reference proteome</keyword>
<dbReference type="GO" id="GO:0009086">
    <property type="term" value="P:methionine biosynthetic process"/>
    <property type="evidence" value="ECO:0007669"/>
    <property type="project" value="UniProtKB-KW"/>
</dbReference>
<evidence type="ECO:0000256" key="3">
    <source>
        <dbReference type="PROSITE-ProRule" id="PRU00703"/>
    </source>
</evidence>
<name>A0B610_METTP</name>
<dbReference type="PROSITE" id="PS51371">
    <property type="entry name" value="CBS"/>
    <property type="match status" value="2"/>
</dbReference>
<dbReference type="PANTHER" id="PTHR43080">
    <property type="entry name" value="CBS DOMAIN-CONTAINING PROTEIN CBSX3, MITOCHONDRIAL"/>
    <property type="match status" value="1"/>
</dbReference>
<dbReference type="InterPro" id="IPR046342">
    <property type="entry name" value="CBS_dom_sf"/>
</dbReference>
<dbReference type="PANTHER" id="PTHR43080:SF2">
    <property type="entry name" value="CBS DOMAIN-CONTAINING PROTEIN"/>
    <property type="match status" value="1"/>
</dbReference>